<keyword evidence="2" id="KW-1185">Reference proteome</keyword>
<dbReference type="RefSeq" id="XP_066655741.1">
    <property type="nucleotide sequence ID" value="XM_066795282.1"/>
</dbReference>
<dbReference type="EMBL" id="JBBPEH010000005">
    <property type="protein sequence ID" value="KAK7538054.1"/>
    <property type="molecule type" value="Genomic_DNA"/>
</dbReference>
<gene>
    <name evidence="1" type="ORF">J3D65DRAFT_312232</name>
</gene>
<accession>A0ABR1LTM5</accession>
<comment type="caution">
    <text evidence="1">The sequence shown here is derived from an EMBL/GenBank/DDBJ whole genome shotgun (WGS) entry which is preliminary data.</text>
</comment>
<reference evidence="1 2" key="1">
    <citation type="submission" date="2024-04" db="EMBL/GenBank/DDBJ databases">
        <title>Phyllosticta paracitricarpa is synonymous to the EU quarantine fungus P. citricarpa based on phylogenomic analyses.</title>
        <authorList>
            <consortium name="Lawrence Berkeley National Laboratory"/>
            <person name="Van ingen-buijs V.A."/>
            <person name="Van westerhoven A.C."/>
            <person name="Haridas S."/>
            <person name="Skiadas P."/>
            <person name="Martin F."/>
            <person name="Groenewald J.Z."/>
            <person name="Crous P.W."/>
            <person name="Seidl M.F."/>
        </authorList>
    </citation>
    <scope>NUCLEOTIDE SEQUENCE [LARGE SCALE GENOMIC DNA]</scope>
    <source>
        <strain evidence="1 2">CPC 17464</strain>
    </source>
</reference>
<sequence length="298" mass="33320">MTTSTDIKEDPRCGSCCRWRLLGRQSSGGGWPAHLASRKHISLAGSTSHWREAPPLGICLQLTLLNRTRAHLLVQLHPRHNQLPQRRRSCTDNVQSILKGSIGLGDAVDGHYQGIPRILACSFHRTPRIFMSHLLRPPLFLTVQHNEPPSSSDDECQNDTALPDDRLRTLEHNSPSESPFHTAKSHKVNVTGRTFHLTCRPNAFLHPIHYSPPMCGSQDARGRHTSFISADQCLFHPPSARFAHRLAAMTAPVLDALFKAYITRCVLHDLFHHNGHLSWAFVGVVLDHIPIGLARSLH</sequence>
<dbReference type="Proteomes" id="UP001360953">
    <property type="component" value="Unassembled WGS sequence"/>
</dbReference>
<evidence type="ECO:0000313" key="1">
    <source>
        <dbReference type="EMBL" id="KAK7538054.1"/>
    </source>
</evidence>
<name>A0ABR1LTM5_9PEZI</name>
<proteinExistence type="predicted"/>
<protein>
    <submittedName>
        <fullName evidence="1">Uncharacterized protein</fullName>
    </submittedName>
</protein>
<dbReference type="GeneID" id="92028188"/>
<evidence type="ECO:0000313" key="2">
    <source>
        <dbReference type="Proteomes" id="UP001360953"/>
    </source>
</evidence>
<organism evidence="1 2">
    <name type="scientific">Phyllosticta citribraziliensis</name>
    <dbReference type="NCBI Taxonomy" id="989973"/>
    <lineage>
        <taxon>Eukaryota</taxon>
        <taxon>Fungi</taxon>
        <taxon>Dikarya</taxon>
        <taxon>Ascomycota</taxon>
        <taxon>Pezizomycotina</taxon>
        <taxon>Dothideomycetes</taxon>
        <taxon>Dothideomycetes incertae sedis</taxon>
        <taxon>Botryosphaeriales</taxon>
        <taxon>Phyllostictaceae</taxon>
        <taxon>Phyllosticta</taxon>
    </lineage>
</organism>